<dbReference type="SMART" id="SM00155">
    <property type="entry name" value="PLDc"/>
    <property type="match status" value="2"/>
</dbReference>
<evidence type="ECO:0000313" key="3">
    <source>
        <dbReference type="Proteomes" id="UP000236745"/>
    </source>
</evidence>
<dbReference type="PANTHER" id="PTHR21248">
    <property type="entry name" value="CARDIOLIPIN SYNTHASE"/>
    <property type="match status" value="1"/>
</dbReference>
<dbReference type="RefSeq" id="WP_104002993.1">
    <property type="nucleotide sequence ID" value="NZ_FNVQ01000001.1"/>
</dbReference>
<name>A0A1H5TZ38_9GAMM</name>
<accession>A0A1H5TZ38</accession>
<proteinExistence type="predicted"/>
<dbReference type="CDD" id="cd09110">
    <property type="entry name" value="PLDc_CLS_1"/>
    <property type="match status" value="1"/>
</dbReference>
<evidence type="ECO:0000259" key="1">
    <source>
        <dbReference type="PROSITE" id="PS50035"/>
    </source>
</evidence>
<keyword evidence="3" id="KW-1185">Reference proteome</keyword>
<dbReference type="GO" id="GO:0032049">
    <property type="term" value="P:cardiolipin biosynthetic process"/>
    <property type="evidence" value="ECO:0007669"/>
    <property type="project" value="UniProtKB-ARBA"/>
</dbReference>
<dbReference type="CDD" id="cd09159">
    <property type="entry name" value="PLDc_ybhO_like_2"/>
    <property type="match status" value="1"/>
</dbReference>
<organism evidence="2 3">
    <name type="scientific">Marinobacterium lutimaris</name>
    <dbReference type="NCBI Taxonomy" id="568106"/>
    <lineage>
        <taxon>Bacteria</taxon>
        <taxon>Pseudomonadati</taxon>
        <taxon>Pseudomonadota</taxon>
        <taxon>Gammaproteobacteria</taxon>
        <taxon>Oceanospirillales</taxon>
        <taxon>Oceanospirillaceae</taxon>
        <taxon>Marinobacterium</taxon>
    </lineage>
</organism>
<dbReference type="GO" id="GO:0008808">
    <property type="term" value="F:cardiolipin synthase activity"/>
    <property type="evidence" value="ECO:0007669"/>
    <property type="project" value="TreeGrafter"/>
</dbReference>
<feature type="domain" description="PLD phosphodiesterase" evidence="1">
    <location>
        <begin position="114"/>
        <end position="141"/>
    </location>
</feature>
<sequence>MSRIRAGRPRFGWRDGNSVELFVDGEHFFPEMIYAIQSAQQSVMLEMYLCSSGIVMNRFIAALAEAVGRGVKVFLLLDHYGARGLVSEDRQRLKDAGIQLGFYNPVAFSKWSRNFARDHRKLLVVDRRCAFIGGAGLTDDYAIDQPRKPETPWHELMCRVEGPVVHDMAVLFRHLWWRVTAEHIGLGPELSPQSGIGAAQVRLLSTAGLANQSIKISTLKCTARAKERVWICTAYFLPSFSLRRSLRRAARQGLDVRLLVAGPLTDHRWIYYASKRFYRRLLNAGVRIYEYQPRMLHAKVALFDERVSVGSCNLDHWNLRWNLEANIEVCEPGFTREVEQLFETDFGDSVEVDAVEWEKRPWYRKVRETVWALICQWILRIR</sequence>
<dbReference type="AlphaFoldDB" id="A0A1H5TZ38"/>
<dbReference type="Proteomes" id="UP000236745">
    <property type="component" value="Unassembled WGS sequence"/>
</dbReference>
<dbReference type="Gene3D" id="3.30.870.10">
    <property type="entry name" value="Endonuclease Chain A"/>
    <property type="match status" value="2"/>
</dbReference>
<protein>
    <submittedName>
        <fullName evidence="2">Phosphatidylserine/phosphatidylglycerophosphate/cardiolipin synthase</fullName>
    </submittedName>
</protein>
<dbReference type="SUPFAM" id="SSF56024">
    <property type="entry name" value="Phospholipase D/nuclease"/>
    <property type="match status" value="2"/>
</dbReference>
<dbReference type="Pfam" id="PF13091">
    <property type="entry name" value="PLDc_2"/>
    <property type="match status" value="2"/>
</dbReference>
<gene>
    <name evidence="2" type="ORF">SAMN05444390_101217</name>
</gene>
<dbReference type="PANTHER" id="PTHR21248:SF23">
    <property type="entry name" value="CARDIOLIPIN SYNTHASE B"/>
    <property type="match status" value="1"/>
</dbReference>
<reference evidence="2 3" key="1">
    <citation type="submission" date="2016-10" db="EMBL/GenBank/DDBJ databases">
        <authorList>
            <person name="de Groot N.N."/>
        </authorList>
    </citation>
    <scope>NUCLEOTIDE SEQUENCE [LARGE SCALE GENOMIC DNA]</scope>
    <source>
        <strain evidence="2 3">DSM 22012</strain>
    </source>
</reference>
<dbReference type="InterPro" id="IPR001736">
    <property type="entry name" value="PLipase_D/transphosphatidylase"/>
</dbReference>
<dbReference type="InterPro" id="IPR025202">
    <property type="entry name" value="PLD-like_dom"/>
</dbReference>
<dbReference type="OrthoDB" id="9762009at2"/>
<evidence type="ECO:0000313" key="2">
    <source>
        <dbReference type="EMBL" id="SEF68142.1"/>
    </source>
</evidence>
<dbReference type="EMBL" id="FNVQ01000001">
    <property type="protein sequence ID" value="SEF68142.1"/>
    <property type="molecule type" value="Genomic_DNA"/>
</dbReference>
<feature type="domain" description="PLD phosphodiesterase" evidence="1">
    <location>
        <begin position="292"/>
        <end position="318"/>
    </location>
</feature>
<dbReference type="PROSITE" id="PS50035">
    <property type="entry name" value="PLD"/>
    <property type="match status" value="2"/>
</dbReference>
<dbReference type="GO" id="GO:0016020">
    <property type="term" value="C:membrane"/>
    <property type="evidence" value="ECO:0007669"/>
    <property type="project" value="TreeGrafter"/>
</dbReference>